<comment type="caution">
    <text evidence="1">The sequence shown here is derived from an EMBL/GenBank/DDBJ whole genome shotgun (WGS) entry which is preliminary data.</text>
</comment>
<sequence length="130" mass="14551">MHGTRCLTTLTVIERIQGYKTLGVISRSMARGADIEITFATSRLTAKESSRAKLSIFKILGSIVRTYASSKFYRLSLLYSITCNLRHGNFNGRVRLVRRLPLIGNTTLPTIPKLYAQNSVQIELQGADIF</sequence>
<name>A0A7C8JB52_ORBOL</name>
<proteinExistence type="predicted"/>
<organism evidence="1 2">
    <name type="scientific">Orbilia oligospora</name>
    <name type="common">Nematode-trapping fungus</name>
    <name type="synonym">Arthrobotrys oligospora</name>
    <dbReference type="NCBI Taxonomy" id="2813651"/>
    <lineage>
        <taxon>Eukaryota</taxon>
        <taxon>Fungi</taxon>
        <taxon>Dikarya</taxon>
        <taxon>Ascomycota</taxon>
        <taxon>Pezizomycotina</taxon>
        <taxon>Orbiliomycetes</taxon>
        <taxon>Orbiliales</taxon>
        <taxon>Orbiliaceae</taxon>
        <taxon>Orbilia</taxon>
    </lineage>
</organism>
<accession>A0A7C8JB52</accession>
<evidence type="ECO:0000313" key="2">
    <source>
        <dbReference type="Proteomes" id="UP000475325"/>
    </source>
</evidence>
<reference evidence="1 2" key="1">
    <citation type="submission" date="2019-06" db="EMBL/GenBank/DDBJ databases">
        <authorList>
            <person name="Palmer J.M."/>
        </authorList>
    </citation>
    <scope>NUCLEOTIDE SEQUENCE [LARGE SCALE GENOMIC DNA]</scope>
    <source>
        <strain evidence="1 2">TWF102</strain>
    </source>
</reference>
<gene>
    <name evidence="1" type="ORF">TWF102_004727</name>
</gene>
<dbReference type="EMBL" id="WIQW01000022">
    <property type="protein sequence ID" value="KAF3101995.1"/>
    <property type="molecule type" value="Genomic_DNA"/>
</dbReference>
<dbReference type="AlphaFoldDB" id="A0A7C8JB52"/>
<protein>
    <submittedName>
        <fullName evidence="1">Uncharacterized protein</fullName>
    </submittedName>
</protein>
<evidence type="ECO:0000313" key="1">
    <source>
        <dbReference type="EMBL" id="KAF3101995.1"/>
    </source>
</evidence>
<dbReference type="Proteomes" id="UP000475325">
    <property type="component" value="Unassembled WGS sequence"/>
</dbReference>